<feature type="chain" id="PRO_5039952094" description="Secreted protein" evidence="1">
    <location>
        <begin position="18"/>
        <end position="128"/>
    </location>
</feature>
<evidence type="ECO:0008006" key="4">
    <source>
        <dbReference type="Google" id="ProtNLM"/>
    </source>
</evidence>
<keyword evidence="1" id="KW-0732">Signal</keyword>
<reference evidence="2" key="1">
    <citation type="submission" date="2021-03" db="EMBL/GenBank/DDBJ databases">
        <title>Chromosome level genome of the anhydrobiotic midge Polypedilum vanderplanki.</title>
        <authorList>
            <person name="Yoshida Y."/>
            <person name="Kikawada T."/>
            <person name="Gusev O."/>
        </authorList>
    </citation>
    <scope>NUCLEOTIDE SEQUENCE</scope>
    <source>
        <strain evidence="2">NIAS01</strain>
        <tissue evidence="2">Whole body or cell culture</tissue>
    </source>
</reference>
<feature type="signal peptide" evidence="1">
    <location>
        <begin position="1"/>
        <end position="17"/>
    </location>
</feature>
<dbReference type="AlphaFoldDB" id="A0A9J6C6I3"/>
<proteinExistence type="predicted"/>
<evidence type="ECO:0000313" key="2">
    <source>
        <dbReference type="EMBL" id="KAG5677780.1"/>
    </source>
</evidence>
<accession>A0A9J6C6I3</accession>
<protein>
    <recommendedName>
        <fullName evidence="4">Secreted protein</fullName>
    </recommendedName>
</protein>
<name>A0A9J6C6I3_POLVA</name>
<dbReference type="Proteomes" id="UP001107558">
    <property type="component" value="Chromosome 2"/>
</dbReference>
<evidence type="ECO:0000256" key="1">
    <source>
        <dbReference type="SAM" id="SignalP"/>
    </source>
</evidence>
<dbReference type="EMBL" id="JADBJN010000002">
    <property type="protein sequence ID" value="KAG5677780.1"/>
    <property type="molecule type" value="Genomic_DNA"/>
</dbReference>
<gene>
    <name evidence="2" type="ORF">PVAND_007511</name>
</gene>
<evidence type="ECO:0000313" key="3">
    <source>
        <dbReference type="Proteomes" id="UP001107558"/>
    </source>
</evidence>
<comment type="caution">
    <text evidence="2">The sequence shown here is derived from an EMBL/GenBank/DDBJ whole genome shotgun (WGS) entry which is preliminary data.</text>
</comment>
<sequence>MLIIFLIILQFFYNGIALPLRKSSELFTTKIETTTRESQNDIAKSTISFFEIIADNEEINENTKNLANIQLSKKIEKSVKNNISSTISSTTAVNPILVDNRLGENQENEHDEIVPLKITCILVLCGGG</sequence>
<keyword evidence="3" id="KW-1185">Reference proteome</keyword>
<organism evidence="2 3">
    <name type="scientific">Polypedilum vanderplanki</name>
    <name type="common">Sleeping chironomid midge</name>
    <dbReference type="NCBI Taxonomy" id="319348"/>
    <lineage>
        <taxon>Eukaryota</taxon>
        <taxon>Metazoa</taxon>
        <taxon>Ecdysozoa</taxon>
        <taxon>Arthropoda</taxon>
        <taxon>Hexapoda</taxon>
        <taxon>Insecta</taxon>
        <taxon>Pterygota</taxon>
        <taxon>Neoptera</taxon>
        <taxon>Endopterygota</taxon>
        <taxon>Diptera</taxon>
        <taxon>Nematocera</taxon>
        <taxon>Chironomoidea</taxon>
        <taxon>Chironomidae</taxon>
        <taxon>Chironominae</taxon>
        <taxon>Polypedilum</taxon>
        <taxon>Polypedilum</taxon>
    </lineage>
</organism>